<proteinExistence type="predicted"/>
<protein>
    <recommendedName>
        <fullName evidence="4">Transmembrane protein</fullName>
    </recommendedName>
</protein>
<dbReference type="EMBL" id="CP136986">
    <property type="protein sequence ID" value="WOS76059.1"/>
    <property type="molecule type" value="Genomic_DNA"/>
</dbReference>
<keyword evidence="1" id="KW-0472">Membrane</keyword>
<evidence type="ECO:0000256" key="1">
    <source>
        <dbReference type="SAM" id="Phobius"/>
    </source>
</evidence>
<feature type="transmembrane region" description="Helical" evidence="1">
    <location>
        <begin position="36"/>
        <end position="53"/>
    </location>
</feature>
<evidence type="ECO:0000313" key="2">
    <source>
        <dbReference type="EMBL" id="WOS76059.1"/>
    </source>
</evidence>
<feature type="transmembrane region" description="Helical" evidence="1">
    <location>
        <begin position="98"/>
        <end position="117"/>
    </location>
</feature>
<evidence type="ECO:0000313" key="3">
    <source>
        <dbReference type="Proteomes" id="UP001297540"/>
    </source>
</evidence>
<accession>A0AAQ3LKJ6</accession>
<keyword evidence="1" id="KW-1133">Transmembrane helix</keyword>
<feature type="transmembrane region" description="Helical" evidence="1">
    <location>
        <begin position="65"/>
        <end position="86"/>
    </location>
</feature>
<gene>
    <name evidence="2" type="ORF">L4V69_26640</name>
</gene>
<feature type="transmembrane region" description="Helical" evidence="1">
    <location>
        <begin position="7"/>
        <end position="24"/>
    </location>
</feature>
<organism evidence="2 3">
    <name type="scientific">Pseudomonas aeruginosa</name>
    <dbReference type="NCBI Taxonomy" id="287"/>
    <lineage>
        <taxon>Bacteria</taxon>
        <taxon>Pseudomonadati</taxon>
        <taxon>Pseudomonadota</taxon>
        <taxon>Gammaproteobacteria</taxon>
        <taxon>Pseudomonadales</taxon>
        <taxon>Pseudomonadaceae</taxon>
        <taxon>Pseudomonas</taxon>
    </lineage>
</organism>
<reference evidence="2" key="2">
    <citation type="submission" date="2023-10" db="EMBL/GenBank/DDBJ databases">
        <title>Pathogen: clinical or host-associated sample.</title>
        <authorList>
            <person name="Hergert J."/>
            <person name="Casey R."/>
            <person name="Wagner J."/>
            <person name="Young E.L."/>
            <person name="Oakeson K.F."/>
        </authorList>
    </citation>
    <scope>NUCLEOTIDE SEQUENCE</scope>
    <source>
        <strain evidence="2">2021CK-01020</strain>
    </source>
</reference>
<dbReference type="AlphaFoldDB" id="A0AAQ3LKJ6"/>
<sequence length="121" mass="13105">MTMIQAGIHVGAGVVLGVAAGWWLGDWEQSLQVKDSVARVDCLLYGVLLVVLLRHDGWLRRLGQLGLGLFCGSLLVYSVNPASLFAAKESWSLARISMRAFGPLVMLVVGMACARLAHELR</sequence>
<reference evidence="2" key="1">
    <citation type="submission" date="2023-06" db="EMBL/GenBank/DDBJ databases">
        <authorList>
            <consortium name="Clinical and Environmental Microbiology Branch: Whole genome sequencing antimicrobial resistance pathogens in the healthcare setting"/>
        </authorList>
    </citation>
    <scope>NUCLEOTIDE SEQUENCE</scope>
    <source>
        <strain evidence="2">2021CK-01020</strain>
    </source>
</reference>
<keyword evidence="1" id="KW-0812">Transmembrane</keyword>
<name>A0AAQ3LKJ6_PSEAI</name>
<dbReference type="Proteomes" id="UP001297540">
    <property type="component" value="Chromosome"/>
</dbReference>
<evidence type="ECO:0008006" key="4">
    <source>
        <dbReference type="Google" id="ProtNLM"/>
    </source>
</evidence>
<dbReference type="RefSeq" id="WP_171894647.1">
    <property type="nucleotide sequence ID" value="NZ_AP014651.1"/>
</dbReference>